<dbReference type="EMBL" id="CP014587">
    <property type="protein sequence ID" value="ANZ77395.1"/>
    <property type="molecule type" value="Genomic_DNA"/>
</dbReference>
<gene>
    <name evidence="3" type="primary">RPF1</name>
    <name evidence="3" type="ORF">ATY40_BA7504505</name>
</gene>
<dbReference type="GO" id="GO:0005730">
    <property type="term" value="C:nucleolus"/>
    <property type="evidence" value="ECO:0007669"/>
    <property type="project" value="TreeGrafter"/>
</dbReference>
<dbReference type="Proteomes" id="UP000094565">
    <property type="component" value="Chromosome 4"/>
</dbReference>
<dbReference type="GO" id="GO:0042134">
    <property type="term" value="F:rRNA primary transcript binding"/>
    <property type="evidence" value="ECO:0007669"/>
    <property type="project" value="InterPro"/>
</dbReference>
<dbReference type="Pfam" id="PF04427">
    <property type="entry name" value="Brix"/>
    <property type="match status" value="1"/>
</dbReference>
<dbReference type="Gene3D" id="3.40.50.10480">
    <property type="entry name" value="Probable brix-domain ribosomal biogenesis protein"/>
    <property type="match status" value="1"/>
</dbReference>
<dbReference type="PANTHER" id="PTHR22734">
    <property type="entry name" value="U3 SMALL NUCLEOLAR RIBONUCLEOPROTEIN PROTEIN IMP4"/>
    <property type="match status" value="1"/>
</dbReference>
<accession>A0A1B2JHR6</accession>
<sequence length="293" mass="34699">MAPDKPIRVRNRLRRKELFAKYKDERNKRRHEERAERAKEELENPELKAKRLAENVPNTIESMRVFDETVNAELEGTDEFSEYFENTDKDPKVLVTTSENPKKNGLIFAKMLQDFLPGSVFVERKEKYTMKDMASYCSNRQFSDLIVVNEDKNKVTGITFIHLPTGPTFYFSVTNIIESKKIAGHGNPTSHIPELILNNFSTRLGQTVGRLFQSLFPHRPQFQGRQVVTLHNQRDFIFFRRHRYKFKNEKRVGLQELGPQFTMKLRRVQKGIREEIDWEHKPSMDRDKKKFYL</sequence>
<dbReference type="FunFam" id="3.40.50.10480:FF:000002">
    <property type="entry name" value="Ribosome production factor 1"/>
    <property type="match status" value="1"/>
</dbReference>
<dbReference type="GO" id="GO:0000470">
    <property type="term" value="P:maturation of LSU-rRNA"/>
    <property type="evidence" value="ECO:0007669"/>
    <property type="project" value="TreeGrafter"/>
</dbReference>
<protein>
    <submittedName>
        <fullName evidence="3">BA75_04505T0</fullName>
    </submittedName>
</protein>
<evidence type="ECO:0000256" key="1">
    <source>
        <dbReference type="SAM" id="MobiDB-lite"/>
    </source>
</evidence>
<evidence type="ECO:0000259" key="2">
    <source>
        <dbReference type="PROSITE" id="PS50833"/>
    </source>
</evidence>
<feature type="region of interest" description="Disordered" evidence="1">
    <location>
        <begin position="20"/>
        <end position="42"/>
    </location>
</feature>
<evidence type="ECO:0000313" key="4">
    <source>
        <dbReference type="Proteomes" id="UP000094565"/>
    </source>
</evidence>
<dbReference type="InterPro" id="IPR007109">
    <property type="entry name" value="Brix"/>
</dbReference>
<dbReference type="SMART" id="SM00879">
    <property type="entry name" value="Brix"/>
    <property type="match status" value="1"/>
</dbReference>
<dbReference type="OrthoDB" id="264354at2759"/>
<keyword evidence="4" id="KW-1185">Reference proteome</keyword>
<name>A0A1B2JHR6_PICPA</name>
<dbReference type="AlphaFoldDB" id="A0A1B2JHR6"/>
<organism evidence="3 4">
    <name type="scientific">Komagataella pastoris</name>
    <name type="common">Yeast</name>
    <name type="synonym">Pichia pastoris</name>
    <dbReference type="NCBI Taxonomy" id="4922"/>
    <lineage>
        <taxon>Eukaryota</taxon>
        <taxon>Fungi</taxon>
        <taxon>Dikarya</taxon>
        <taxon>Ascomycota</taxon>
        <taxon>Saccharomycotina</taxon>
        <taxon>Pichiomycetes</taxon>
        <taxon>Pichiales</taxon>
        <taxon>Pichiaceae</taxon>
        <taxon>Komagataella</taxon>
    </lineage>
</organism>
<dbReference type="SUPFAM" id="SSF52954">
    <property type="entry name" value="Class II aaRS ABD-related"/>
    <property type="match status" value="1"/>
</dbReference>
<dbReference type="GO" id="GO:0030687">
    <property type="term" value="C:preribosome, large subunit precursor"/>
    <property type="evidence" value="ECO:0007669"/>
    <property type="project" value="TreeGrafter"/>
</dbReference>
<proteinExistence type="predicted"/>
<dbReference type="InterPro" id="IPR044281">
    <property type="entry name" value="IMP4/RPF1"/>
</dbReference>
<evidence type="ECO:0000313" key="3">
    <source>
        <dbReference type="EMBL" id="ANZ77395.1"/>
    </source>
</evidence>
<dbReference type="PANTHER" id="PTHR22734:SF3">
    <property type="entry name" value="RIBOSOME PRODUCTION FACTOR 1"/>
    <property type="match status" value="1"/>
</dbReference>
<dbReference type="GO" id="GO:0000460">
    <property type="term" value="P:maturation of 5.8S rRNA"/>
    <property type="evidence" value="ECO:0007669"/>
    <property type="project" value="TreeGrafter"/>
</dbReference>
<dbReference type="PROSITE" id="PS50833">
    <property type="entry name" value="BRIX"/>
    <property type="match status" value="1"/>
</dbReference>
<reference evidence="3 4" key="1">
    <citation type="submission" date="2016-02" db="EMBL/GenBank/DDBJ databases">
        <title>Comparative genomic and transcriptomic foundation for Pichia pastoris.</title>
        <authorList>
            <person name="Love K.R."/>
            <person name="Shah K.A."/>
            <person name="Whittaker C.A."/>
            <person name="Wu J."/>
            <person name="Bartlett M.C."/>
            <person name="Ma D."/>
            <person name="Leeson R.L."/>
            <person name="Priest M."/>
            <person name="Young S.K."/>
            <person name="Love J.C."/>
        </authorList>
    </citation>
    <scope>NUCLEOTIDE SEQUENCE [LARGE SCALE GENOMIC DNA]</scope>
    <source>
        <strain evidence="3 4">ATCC 28485</strain>
    </source>
</reference>
<feature type="domain" description="Brix" evidence="2">
    <location>
        <begin position="91"/>
        <end position="274"/>
    </location>
</feature>